<evidence type="ECO:0000313" key="1">
    <source>
        <dbReference type="EMBL" id="CAH1275280.1"/>
    </source>
</evidence>
<dbReference type="AlphaFoldDB" id="A0A9P0DVB6"/>
<proteinExistence type="predicted"/>
<gene>
    <name evidence="1" type="ORF">DIABBA_LOCUS4691</name>
</gene>
<name>A0A9P0DVB6_DIABA</name>
<dbReference type="EMBL" id="OU898278">
    <property type="protein sequence ID" value="CAH1275280.1"/>
    <property type="molecule type" value="Genomic_DNA"/>
</dbReference>
<evidence type="ECO:0000313" key="2">
    <source>
        <dbReference type="Proteomes" id="UP001153709"/>
    </source>
</evidence>
<dbReference type="Gene3D" id="1.10.238.20">
    <property type="entry name" value="Pheromone/general odorant binding protein domain"/>
    <property type="match status" value="1"/>
</dbReference>
<dbReference type="CDD" id="cd23992">
    <property type="entry name" value="PBP_GOBP"/>
    <property type="match status" value="1"/>
</dbReference>
<dbReference type="OrthoDB" id="8194670at2759"/>
<keyword evidence="2" id="KW-1185">Reference proteome</keyword>
<dbReference type="InterPro" id="IPR036728">
    <property type="entry name" value="PBP_GOBP_sf"/>
</dbReference>
<dbReference type="GO" id="GO:0005549">
    <property type="term" value="F:odorant binding"/>
    <property type="evidence" value="ECO:0007669"/>
    <property type="project" value="InterPro"/>
</dbReference>
<dbReference type="Pfam" id="PF01395">
    <property type="entry name" value="PBP_GOBP"/>
    <property type="match status" value="1"/>
</dbReference>
<reference evidence="1" key="1">
    <citation type="submission" date="2022-01" db="EMBL/GenBank/DDBJ databases">
        <authorList>
            <person name="King R."/>
        </authorList>
    </citation>
    <scope>NUCLEOTIDE SEQUENCE</scope>
</reference>
<organism evidence="1 2">
    <name type="scientific">Diabrotica balteata</name>
    <name type="common">Banded cucumber beetle</name>
    <dbReference type="NCBI Taxonomy" id="107213"/>
    <lineage>
        <taxon>Eukaryota</taxon>
        <taxon>Metazoa</taxon>
        <taxon>Ecdysozoa</taxon>
        <taxon>Arthropoda</taxon>
        <taxon>Hexapoda</taxon>
        <taxon>Insecta</taxon>
        <taxon>Pterygota</taxon>
        <taxon>Neoptera</taxon>
        <taxon>Endopterygota</taxon>
        <taxon>Coleoptera</taxon>
        <taxon>Polyphaga</taxon>
        <taxon>Cucujiformia</taxon>
        <taxon>Chrysomeloidea</taxon>
        <taxon>Chrysomelidae</taxon>
        <taxon>Galerucinae</taxon>
        <taxon>Diabroticina</taxon>
        <taxon>Diabroticites</taxon>
        <taxon>Diabrotica</taxon>
    </lineage>
</organism>
<dbReference type="InterPro" id="IPR006170">
    <property type="entry name" value="PBP/GOBP"/>
</dbReference>
<sequence>MTFNQFKEQIMNKDKDAQCVLKCAYVKSGALDKDGNVDVDVLWTALEKHGLDNPEVKNTFTECMKSAGKILTCDDVATHANCFSSIFKI</sequence>
<accession>A0A9P0DVB6</accession>
<protein>
    <submittedName>
        <fullName evidence="1">Uncharacterized protein</fullName>
    </submittedName>
</protein>
<dbReference type="Proteomes" id="UP001153709">
    <property type="component" value="Chromosome 3"/>
</dbReference>
<dbReference type="SUPFAM" id="SSF47565">
    <property type="entry name" value="Insect pheromone/odorant-binding proteins"/>
    <property type="match status" value="1"/>
</dbReference>